<gene>
    <name evidence="1" type="ORF">KIV56_00540</name>
</gene>
<sequence>MDPFIECLWIMFVSCVVAGALSLVTGDISWVGPQAVPRSEHHPVRRVR</sequence>
<reference evidence="1 2" key="1">
    <citation type="submission" date="2021-05" db="EMBL/GenBank/DDBJ databases">
        <authorList>
            <person name="Kumar R."/>
            <person name="Kumar A."/>
            <person name="Mukhia S."/>
        </authorList>
    </citation>
    <scope>NUCLEOTIDE SEQUENCE [LARGE SCALE GENOMIC DNA]</scope>
    <source>
        <strain evidence="1 2">ERMR7:08</strain>
    </source>
</reference>
<evidence type="ECO:0000313" key="2">
    <source>
        <dbReference type="Proteomes" id="UP001212421"/>
    </source>
</evidence>
<protein>
    <submittedName>
        <fullName evidence="1">Uncharacterized protein</fullName>
    </submittedName>
</protein>
<accession>A0ABY7NC83</accession>
<dbReference type="RefSeq" id="WP_281534759.1">
    <property type="nucleotide sequence ID" value="NZ_CP075584.1"/>
</dbReference>
<name>A0ABY7NC83_9MICO</name>
<proteinExistence type="predicted"/>
<dbReference type="EMBL" id="CP075584">
    <property type="protein sequence ID" value="WBM80134.1"/>
    <property type="molecule type" value="Genomic_DNA"/>
</dbReference>
<evidence type="ECO:0000313" key="1">
    <source>
        <dbReference type="EMBL" id="WBM80134.1"/>
    </source>
</evidence>
<organism evidence="1 2">
    <name type="scientific">Cryobacterium breve</name>
    <dbReference type="NCBI Taxonomy" id="1259258"/>
    <lineage>
        <taxon>Bacteria</taxon>
        <taxon>Bacillati</taxon>
        <taxon>Actinomycetota</taxon>
        <taxon>Actinomycetes</taxon>
        <taxon>Micrococcales</taxon>
        <taxon>Microbacteriaceae</taxon>
        <taxon>Cryobacterium</taxon>
    </lineage>
</organism>
<keyword evidence="2" id="KW-1185">Reference proteome</keyword>
<dbReference type="Proteomes" id="UP001212421">
    <property type="component" value="Chromosome"/>
</dbReference>